<dbReference type="PROSITE" id="PS01332">
    <property type="entry name" value="HTH_RRF2_1"/>
    <property type="match status" value="1"/>
</dbReference>
<dbReference type="PROSITE" id="PS51197">
    <property type="entry name" value="HTH_RRF2_2"/>
    <property type="match status" value="1"/>
</dbReference>
<dbReference type="EMBL" id="MFJD01000016">
    <property type="protein sequence ID" value="OGG01384.1"/>
    <property type="molecule type" value="Genomic_DNA"/>
</dbReference>
<sequence length="128" mass="14074">MQIPWTEDLAVILMCELAAEYGGRPVSLTDISGRHGVSRLYLKKIARKLRITGLISSREGANGGYYLTAAPDTISVWDVLNSGIRPLRKQRNPDCPLIAVCLPQRVRSKLSLTLERSLSAVKLSDLLG</sequence>
<dbReference type="STRING" id="1798374.A2Z33_02455"/>
<organism evidence="1 2">
    <name type="scientific">Candidatus Gottesmanbacteria bacterium RBG_16_52_11</name>
    <dbReference type="NCBI Taxonomy" id="1798374"/>
    <lineage>
        <taxon>Bacteria</taxon>
        <taxon>Candidatus Gottesmaniibacteriota</taxon>
    </lineage>
</organism>
<evidence type="ECO:0008006" key="3">
    <source>
        <dbReference type="Google" id="ProtNLM"/>
    </source>
</evidence>
<gene>
    <name evidence="1" type="ORF">A2Z33_02455</name>
</gene>
<dbReference type="Proteomes" id="UP000178448">
    <property type="component" value="Unassembled WGS sequence"/>
</dbReference>
<dbReference type="PANTHER" id="PTHR33221:SF15">
    <property type="entry name" value="HTH-TYPE TRANSCRIPTIONAL REGULATOR YWGB-RELATED"/>
    <property type="match status" value="1"/>
</dbReference>
<dbReference type="AlphaFoldDB" id="A0A1F5YMP9"/>
<dbReference type="GO" id="GO:0005829">
    <property type="term" value="C:cytosol"/>
    <property type="evidence" value="ECO:0007669"/>
    <property type="project" value="TreeGrafter"/>
</dbReference>
<dbReference type="Gene3D" id="1.10.10.10">
    <property type="entry name" value="Winged helix-like DNA-binding domain superfamily/Winged helix DNA-binding domain"/>
    <property type="match status" value="1"/>
</dbReference>
<dbReference type="NCBIfam" id="TIGR00738">
    <property type="entry name" value="rrf2_super"/>
    <property type="match status" value="1"/>
</dbReference>
<dbReference type="PANTHER" id="PTHR33221">
    <property type="entry name" value="WINGED HELIX-TURN-HELIX TRANSCRIPTIONAL REGULATOR, RRF2 FAMILY"/>
    <property type="match status" value="1"/>
</dbReference>
<dbReference type="InterPro" id="IPR036388">
    <property type="entry name" value="WH-like_DNA-bd_sf"/>
</dbReference>
<comment type="caution">
    <text evidence="1">The sequence shown here is derived from an EMBL/GenBank/DDBJ whole genome shotgun (WGS) entry which is preliminary data.</text>
</comment>
<evidence type="ECO:0000313" key="2">
    <source>
        <dbReference type="Proteomes" id="UP000178448"/>
    </source>
</evidence>
<dbReference type="Pfam" id="PF02082">
    <property type="entry name" value="Rrf2"/>
    <property type="match status" value="1"/>
</dbReference>
<name>A0A1F5YMP9_9BACT</name>
<dbReference type="InterPro" id="IPR000944">
    <property type="entry name" value="Tscrpt_reg_Rrf2"/>
</dbReference>
<dbReference type="SUPFAM" id="SSF46785">
    <property type="entry name" value="Winged helix' DNA-binding domain"/>
    <property type="match status" value="1"/>
</dbReference>
<dbReference type="GO" id="GO:0003700">
    <property type="term" value="F:DNA-binding transcription factor activity"/>
    <property type="evidence" value="ECO:0007669"/>
    <property type="project" value="TreeGrafter"/>
</dbReference>
<evidence type="ECO:0000313" key="1">
    <source>
        <dbReference type="EMBL" id="OGG01384.1"/>
    </source>
</evidence>
<reference evidence="1 2" key="1">
    <citation type="journal article" date="2016" name="Nat. Commun.">
        <title>Thousands of microbial genomes shed light on interconnected biogeochemical processes in an aquifer system.</title>
        <authorList>
            <person name="Anantharaman K."/>
            <person name="Brown C.T."/>
            <person name="Hug L.A."/>
            <person name="Sharon I."/>
            <person name="Castelle C.J."/>
            <person name="Probst A.J."/>
            <person name="Thomas B.C."/>
            <person name="Singh A."/>
            <person name="Wilkins M.J."/>
            <person name="Karaoz U."/>
            <person name="Brodie E.L."/>
            <person name="Williams K.H."/>
            <person name="Hubbard S.S."/>
            <person name="Banfield J.F."/>
        </authorList>
    </citation>
    <scope>NUCLEOTIDE SEQUENCE [LARGE SCALE GENOMIC DNA]</scope>
</reference>
<protein>
    <recommendedName>
        <fullName evidence="3">Rrf2 family transcriptional regulator</fullName>
    </recommendedName>
</protein>
<dbReference type="InterPro" id="IPR036390">
    <property type="entry name" value="WH_DNA-bd_sf"/>
</dbReference>
<proteinExistence type="predicted"/>
<dbReference type="InterPro" id="IPR030489">
    <property type="entry name" value="TR_Rrf2-type_CS"/>
</dbReference>
<accession>A0A1F5YMP9</accession>